<comment type="caution">
    <text evidence="2">The sequence shown here is derived from an EMBL/GenBank/DDBJ whole genome shotgun (WGS) entry which is preliminary data.</text>
</comment>
<protein>
    <submittedName>
        <fullName evidence="2">Uncharacterized protein</fullName>
    </submittedName>
</protein>
<reference evidence="2 3" key="1">
    <citation type="submission" date="2020-02" db="EMBL/GenBank/DDBJ databases">
        <title>Draft genome sequence of Haematococcus lacustris strain NIES-144.</title>
        <authorList>
            <person name="Morimoto D."/>
            <person name="Nakagawa S."/>
            <person name="Yoshida T."/>
            <person name="Sawayama S."/>
        </authorList>
    </citation>
    <scope>NUCLEOTIDE SEQUENCE [LARGE SCALE GENOMIC DNA]</scope>
    <source>
        <strain evidence="2 3">NIES-144</strain>
    </source>
</reference>
<gene>
    <name evidence="2" type="ORF">HaLaN_08031</name>
</gene>
<organism evidence="2 3">
    <name type="scientific">Haematococcus lacustris</name>
    <name type="common">Green alga</name>
    <name type="synonym">Haematococcus pluvialis</name>
    <dbReference type="NCBI Taxonomy" id="44745"/>
    <lineage>
        <taxon>Eukaryota</taxon>
        <taxon>Viridiplantae</taxon>
        <taxon>Chlorophyta</taxon>
        <taxon>core chlorophytes</taxon>
        <taxon>Chlorophyceae</taxon>
        <taxon>CS clade</taxon>
        <taxon>Chlamydomonadales</taxon>
        <taxon>Haematococcaceae</taxon>
        <taxon>Haematococcus</taxon>
    </lineage>
</organism>
<proteinExistence type="predicted"/>
<evidence type="ECO:0000256" key="1">
    <source>
        <dbReference type="SAM" id="MobiDB-lite"/>
    </source>
</evidence>
<dbReference type="EMBL" id="BLLF01000495">
    <property type="protein sequence ID" value="GFH12362.1"/>
    <property type="molecule type" value="Genomic_DNA"/>
</dbReference>
<evidence type="ECO:0000313" key="3">
    <source>
        <dbReference type="Proteomes" id="UP000485058"/>
    </source>
</evidence>
<keyword evidence="3" id="KW-1185">Reference proteome</keyword>
<accession>A0A699ZA02</accession>
<sequence>MDTIPENGQGAATRRGQHPDVQLADVGIAGAEGMPEDWRRSAAEAEAVRGVAAAYPR</sequence>
<dbReference type="AlphaFoldDB" id="A0A699ZA02"/>
<dbReference type="Proteomes" id="UP000485058">
    <property type="component" value="Unassembled WGS sequence"/>
</dbReference>
<feature type="non-terminal residue" evidence="2">
    <location>
        <position position="1"/>
    </location>
</feature>
<name>A0A699ZA02_HAELA</name>
<feature type="region of interest" description="Disordered" evidence="1">
    <location>
        <begin position="1"/>
        <end position="20"/>
    </location>
</feature>
<evidence type="ECO:0000313" key="2">
    <source>
        <dbReference type="EMBL" id="GFH12362.1"/>
    </source>
</evidence>